<reference evidence="1" key="1">
    <citation type="journal article" date="1988" name="Proc. Natl. Acad. Sci. U.S.A.">
        <title>Localization and DNA sequence analysis of the transforming domain (mtrII) of human cytomegalovirus.</title>
        <authorList>
            <person name="Razzaque A."/>
            <person name="Jahan N."/>
            <person name="McWeeney D."/>
            <person name="Jariwalla R.J."/>
            <person name="Jones C."/>
            <person name="Brady J."/>
            <person name="Rosenthal L.J."/>
        </authorList>
    </citation>
    <scope>NUCLEOTIDE SEQUENCE</scope>
</reference>
<evidence type="ECO:0000313" key="1">
    <source>
        <dbReference type="EMBL" id="AAA66545.1"/>
    </source>
</evidence>
<accession>Q69212</accession>
<dbReference type="EMBL" id="J03822">
    <property type="protein sequence ID" value="AAA66545.1"/>
    <property type="molecule type" value="Genomic_DNA"/>
</dbReference>
<name>Q69212_HCMV</name>
<organism evidence="1">
    <name type="scientific">Human cytomegalovirus</name>
    <name type="common">HHV-5</name>
    <name type="synonym">Human herpesvirus 5</name>
    <dbReference type="NCBI Taxonomy" id="10359"/>
    <lineage>
        <taxon>Viruses</taxon>
        <taxon>Duplodnaviria</taxon>
        <taxon>Heunggongvirae</taxon>
        <taxon>Peploviricota</taxon>
        <taxon>Herviviricetes</taxon>
        <taxon>Herpesvirales</taxon>
        <taxon>Orthoherpesviridae</taxon>
        <taxon>Betaherpesvirinae</taxon>
        <taxon>Cytomegalovirus</taxon>
        <taxon>Cytomegalovirus humanbeta5</taxon>
    </lineage>
</organism>
<proteinExistence type="predicted"/>
<organismHost>
    <name type="scientific">Homo sapiens</name>
    <name type="common">Human</name>
    <dbReference type="NCBI Taxonomy" id="9606"/>
</organismHost>
<protein>
    <submittedName>
        <fullName evidence="1">Uncharacterized protein</fullName>
    </submittedName>
</protein>
<sequence length="34" mass="4085">MDWLLRRYLEIVFPAGDHVLIPDSRRNCIVCARR</sequence>